<dbReference type="Gene3D" id="3.90.400.10">
    <property type="entry name" value="Oligo-1,6-glucosidase, Domain 2"/>
    <property type="match status" value="1"/>
</dbReference>
<dbReference type="InterPro" id="IPR045857">
    <property type="entry name" value="O16G_dom_2"/>
</dbReference>
<dbReference type="EMBL" id="FWFV01000001">
    <property type="protein sequence ID" value="SLN15639.1"/>
    <property type="molecule type" value="Genomic_DNA"/>
</dbReference>
<evidence type="ECO:0000256" key="3">
    <source>
        <dbReference type="ARBA" id="ARBA00023295"/>
    </source>
</evidence>
<dbReference type="InterPro" id="IPR017853">
    <property type="entry name" value="GH"/>
</dbReference>
<evidence type="ECO:0000256" key="2">
    <source>
        <dbReference type="ARBA" id="ARBA00022801"/>
    </source>
</evidence>
<proteinExistence type="inferred from homology"/>
<evidence type="ECO:0000313" key="6">
    <source>
        <dbReference type="Proteomes" id="UP000193870"/>
    </source>
</evidence>
<evidence type="ECO:0000259" key="4">
    <source>
        <dbReference type="SMART" id="SM00642"/>
    </source>
</evidence>
<feature type="domain" description="Glycosyl hydrolase family 13 catalytic" evidence="4">
    <location>
        <begin position="45"/>
        <end position="440"/>
    </location>
</feature>
<dbReference type="EC" id="3.2.1.10" evidence="5"/>
<name>A0A1Y5REL2_9RHOB</name>
<gene>
    <name evidence="5" type="primary">malL_1</name>
    <name evidence="5" type="ORF">PAM7066_00334</name>
</gene>
<dbReference type="STRING" id="315423.SAMN04488020_101334"/>
<dbReference type="Proteomes" id="UP000193870">
    <property type="component" value="Unassembled WGS sequence"/>
</dbReference>
<dbReference type="AlphaFoldDB" id="A0A1Y5REL2"/>
<evidence type="ECO:0000313" key="5">
    <source>
        <dbReference type="EMBL" id="SLN15639.1"/>
    </source>
</evidence>
<accession>A0A1Y5REL2</accession>
<dbReference type="GO" id="GO:0009313">
    <property type="term" value="P:oligosaccharide catabolic process"/>
    <property type="evidence" value="ECO:0007669"/>
    <property type="project" value="TreeGrafter"/>
</dbReference>
<keyword evidence="2 5" id="KW-0378">Hydrolase</keyword>
<comment type="similarity">
    <text evidence="1">Belongs to the glycosyl hydrolase 13 family.</text>
</comment>
<sequence length="579" mass="65860">MREIFSRRRATMRPTRESIVAQVAQRDPLPPLERREWWRGAALYQVYVRSFRDSSGDGIGDLKGVCEKLDHIQSLGVDGFWLSPINPSPQEDFGYDITDFRAVDAIHGNMSDFDRMVSEAHSRGLKVLLDLIPCHTSDEHQWFKESRRDKDGNFGDWYIWADAAPDGGPPNNWLSSFGGPAWTWEPRRSQYYYHPFLSCQPALNLRKNEVLEAVVDAMHFWLDHGVDGFRLDAIQCLACDADLRSNPPEDSRGPVAPLGGGENNPFRKQAHLYDRDVPGAFPIVERLRKAVEGYEPERVLIGELADTDSARNSEKYTVLGEGLHAVYDFSLIHVSREVRELTEILTYRSAFLRTGWMMNVFSNHDSTRAVTDFTHFAETREQQVAAQKLLFFMQFALKGGGIIYQGEELALPHPELRYEDLRDPWGIAFWPDFEGRDGARTPMPWSSGAPHCGFTEGEPWMRVPPEHCHLSADRQAEDPDSAMRFLRAFLDWRKEQPLLRWGGERVYPPDLAPLIMWERYGGGEDMLCFVNFSANTQTLPAERIGKRQLLDGPGMASEMEKTGVEIPPFGFGCALGSTE</sequence>
<dbReference type="GO" id="GO:0004556">
    <property type="term" value="F:alpha-amylase activity"/>
    <property type="evidence" value="ECO:0007669"/>
    <property type="project" value="TreeGrafter"/>
</dbReference>
<dbReference type="InterPro" id="IPR013780">
    <property type="entry name" value="Glyco_hydro_b"/>
</dbReference>
<protein>
    <submittedName>
        <fullName evidence="5">Oligo-1,6-glucosidase 1</fullName>
        <ecNumber evidence="5">3.2.1.10</ecNumber>
    </submittedName>
</protein>
<dbReference type="Gene3D" id="3.20.20.80">
    <property type="entry name" value="Glycosidases"/>
    <property type="match status" value="2"/>
</dbReference>
<dbReference type="RefSeq" id="WP_085852366.1">
    <property type="nucleotide sequence ID" value="NZ_FOPF01000001.1"/>
</dbReference>
<organism evidence="5 6">
    <name type="scientific">Palleronia marisminoris</name>
    <dbReference type="NCBI Taxonomy" id="315423"/>
    <lineage>
        <taxon>Bacteria</taxon>
        <taxon>Pseudomonadati</taxon>
        <taxon>Pseudomonadota</taxon>
        <taxon>Alphaproteobacteria</taxon>
        <taxon>Rhodobacterales</taxon>
        <taxon>Roseobacteraceae</taxon>
        <taxon>Palleronia</taxon>
    </lineage>
</organism>
<dbReference type="InterPro" id="IPR006047">
    <property type="entry name" value="GH13_cat_dom"/>
</dbReference>
<evidence type="ECO:0000256" key="1">
    <source>
        <dbReference type="ARBA" id="ARBA00008061"/>
    </source>
</evidence>
<dbReference type="PANTHER" id="PTHR10357">
    <property type="entry name" value="ALPHA-AMYLASE FAMILY MEMBER"/>
    <property type="match status" value="1"/>
</dbReference>
<dbReference type="FunFam" id="3.90.400.10:FF:000002">
    <property type="entry name" value="Sucrose isomerase"/>
    <property type="match status" value="1"/>
</dbReference>
<keyword evidence="6" id="KW-1185">Reference proteome</keyword>
<keyword evidence="3 5" id="KW-0326">Glycosidase</keyword>
<dbReference type="OrthoDB" id="9805159at2"/>
<dbReference type="SUPFAM" id="SSF51445">
    <property type="entry name" value="(Trans)glycosidases"/>
    <property type="match status" value="1"/>
</dbReference>
<reference evidence="5 6" key="1">
    <citation type="submission" date="2017-03" db="EMBL/GenBank/DDBJ databases">
        <authorList>
            <person name="Afonso C.L."/>
            <person name="Miller P.J."/>
            <person name="Scott M.A."/>
            <person name="Spackman E."/>
            <person name="Goraichik I."/>
            <person name="Dimitrov K.M."/>
            <person name="Suarez D.L."/>
            <person name="Swayne D.E."/>
        </authorList>
    </citation>
    <scope>NUCLEOTIDE SEQUENCE [LARGE SCALE GENOMIC DNA]</scope>
    <source>
        <strain evidence="5 6">CECT 7066</strain>
    </source>
</reference>
<dbReference type="Gene3D" id="2.60.40.1180">
    <property type="entry name" value="Golgi alpha-mannosidase II"/>
    <property type="match status" value="1"/>
</dbReference>
<dbReference type="SMART" id="SM00642">
    <property type="entry name" value="Aamy"/>
    <property type="match status" value="1"/>
</dbReference>
<dbReference type="Pfam" id="PF00128">
    <property type="entry name" value="Alpha-amylase"/>
    <property type="match status" value="1"/>
</dbReference>
<dbReference type="PANTHER" id="PTHR10357:SF179">
    <property type="entry name" value="NEUTRAL AND BASIC AMINO ACID TRANSPORT PROTEIN RBAT"/>
    <property type="match status" value="1"/>
</dbReference>
<dbReference type="GO" id="GO:0004574">
    <property type="term" value="F:oligo-1,6-glucosidase activity"/>
    <property type="evidence" value="ECO:0007669"/>
    <property type="project" value="UniProtKB-EC"/>
</dbReference>